<accession>A0ABD2CMD7</accession>
<reference evidence="1 2" key="1">
    <citation type="journal article" date="2024" name="Ann. Entomol. Soc. Am.">
        <title>Genomic analyses of the southern and eastern yellowjacket wasps (Hymenoptera: Vespidae) reveal evolutionary signatures of social life.</title>
        <authorList>
            <person name="Catto M.A."/>
            <person name="Caine P.B."/>
            <person name="Orr S.E."/>
            <person name="Hunt B.G."/>
            <person name="Goodisman M.A.D."/>
        </authorList>
    </citation>
    <scope>NUCLEOTIDE SEQUENCE [LARGE SCALE GENOMIC DNA]</scope>
    <source>
        <strain evidence="1">232</strain>
        <tissue evidence="1">Head and thorax</tissue>
    </source>
</reference>
<proteinExistence type="predicted"/>
<evidence type="ECO:0000313" key="2">
    <source>
        <dbReference type="Proteomes" id="UP001607303"/>
    </source>
</evidence>
<dbReference type="Proteomes" id="UP001607303">
    <property type="component" value="Unassembled WGS sequence"/>
</dbReference>
<organism evidence="1 2">
    <name type="scientific">Vespula maculifrons</name>
    <name type="common">Eastern yellow jacket</name>
    <name type="synonym">Wasp</name>
    <dbReference type="NCBI Taxonomy" id="7453"/>
    <lineage>
        <taxon>Eukaryota</taxon>
        <taxon>Metazoa</taxon>
        <taxon>Ecdysozoa</taxon>
        <taxon>Arthropoda</taxon>
        <taxon>Hexapoda</taxon>
        <taxon>Insecta</taxon>
        <taxon>Pterygota</taxon>
        <taxon>Neoptera</taxon>
        <taxon>Endopterygota</taxon>
        <taxon>Hymenoptera</taxon>
        <taxon>Apocrita</taxon>
        <taxon>Aculeata</taxon>
        <taxon>Vespoidea</taxon>
        <taxon>Vespidae</taxon>
        <taxon>Vespinae</taxon>
        <taxon>Vespula</taxon>
    </lineage>
</organism>
<sequence>MSRVKRRTGDGSASNGGGLVLVGNVFQCHRIPLFHSDVLDRDYFNYFPSRRSYQELREESSRGSRELSRKEASSTSSSLDFDVHSKRFYTVSPLIQYKEHANLPSKQDSMVRLDCELITQSHLKMDIIARNNVTISVRINTIGSRYSNASITMNFPFLYIIAVEDLCGNLRDMVTGNKDNRVKRVTTMVLPDVGRSTLLLL</sequence>
<protein>
    <submittedName>
        <fullName evidence="1">Uncharacterized protein</fullName>
    </submittedName>
</protein>
<keyword evidence="2" id="KW-1185">Reference proteome</keyword>
<comment type="caution">
    <text evidence="1">The sequence shown here is derived from an EMBL/GenBank/DDBJ whole genome shotgun (WGS) entry which is preliminary data.</text>
</comment>
<dbReference type="EMBL" id="JAYRBN010000037">
    <property type="protein sequence ID" value="KAL2746267.1"/>
    <property type="molecule type" value="Genomic_DNA"/>
</dbReference>
<dbReference type="AlphaFoldDB" id="A0ABD2CMD7"/>
<gene>
    <name evidence="1" type="ORF">V1477_004637</name>
</gene>
<evidence type="ECO:0000313" key="1">
    <source>
        <dbReference type="EMBL" id="KAL2746267.1"/>
    </source>
</evidence>
<name>A0ABD2CMD7_VESMC</name>